<evidence type="ECO:0000256" key="1">
    <source>
        <dbReference type="SAM" id="MobiDB-lite"/>
    </source>
</evidence>
<dbReference type="AlphaFoldDB" id="A0A5C3KSQ6"/>
<organism evidence="2 3">
    <name type="scientific">Coprinopsis marcescibilis</name>
    <name type="common">Agaric fungus</name>
    <name type="synonym">Psathyrella marcescibilis</name>
    <dbReference type="NCBI Taxonomy" id="230819"/>
    <lineage>
        <taxon>Eukaryota</taxon>
        <taxon>Fungi</taxon>
        <taxon>Dikarya</taxon>
        <taxon>Basidiomycota</taxon>
        <taxon>Agaricomycotina</taxon>
        <taxon>Agaricomycetes</taxon>
        <taxon>Agaricomycetidae</taxon>
        <taxon>Agaricales</taxon>
        <taxon>Agaricineae</taxon>
        <taxon>Psathyrellaceae</taxon>
        <taxon>Coprinopsis</taxon>
    </lineage>
</organism>
<feature type="region of interest" description="Disordered" evidence="1">
    <location>
        <begin position="1"/>
        <end position="73"/>
    </location>
</feature>
<feature type="region of interest" description="Disordered" evidence="1">
    <location>
        <begin position="218"/>
        <end position="237"/>
    </location>
</feature>
<evidence type="ECO:0008006" key="4">
    <source>
        <dbReference type="Google" id="ProtNLM"/>
    </source>
</evidence>
<feature type="region of interest" description="Disordered" evidence="1">
    <location>
        <begin position="381"/>
        <end position="416"/>
    </location>
</feature>
<feature type="compositionally biased region" description="Pro residues" evidence="1">
    <location>
        <begin position="290"/>
        <end position="307"/>
    </location>
</feature>
<evidence type="ECO:0000313" key="3">
    <source>
        <dbReference type="Proteomes" id="UP000307440"/>
    </source>
</evidence>
<feature type="compositionally biased region" description="Low complexity" evidence="1">
    <location>
        <begin position="449"/>
        <end position="459"/>
    </location>
</feature>
<dbReference type="PANTHER" id="PTHR15615:SF36">
    <property type="entry name" value="PHO85 CYCLIN-5"/>
    <property type="match status" value="1"/>
</dbReference>
<dbReference type="EMBL" id="ML210214">
    <property type="protein sequence ID" value="TFK23649.1"/>
    <property type="molecule type" value="Genomic_DNA"/>
</dbReference>
<feature type="region of interest" description="Disordered" evidence="1">
    <location>
        <begin position="435"/>
        <end position="462"/>
    </location>
</feature>
<gene>
    <name evidence="2" type="ORF">FA15DRAFT_670237</name>
</gene>
<dbReference type="GO" id="GO:0016538">
    <property type="term" value="F:cyclin-dependent protein serine/threonine kinase regulator activity"/>
    <property type="evidence" value="ECO:0007669"/>
    <property type="project" value="TreeGrafter"/>
</dbReference>
<keyword evidence="3" id="KW-1185">Reference proteome</keyword>
<feature type="compositionally biased region" description="Low complexity" evidence="1">
    <location>
        <begin position="381"/>
        <end position="390"/>
    </location>
</feature>
<sequence length="562" mass="60224">MHNFTHTLAHRAPPVSRSRGRWQPYCALQPASSFSSSSSSSSARSSPAPYLNTPATSVSQSPAHRTPACDPELSRNIPAAASQSKDSCGNKAKFALSLVDQSVKTLCDIWRPQDIPAVFNTQYSPHDFIGTSKLHLQHNLAATATLPAFASTSKTQIPTTPILVQPGNDDSRSPMVPIKGFVHEVLRRSRTSGGVLQTALCYLEAIRPKLPEILERERQGLGSSEPIPTSSIEPATEADLKRDAELAQLEYQCCRSQETTPDDCQMATVKVVDDPSSVSAASSPISVPDAPVPEGAPPKKPTPPLEPLPPLPSPLLCPRRAFLAALILASKFTQDKCYSNRAWAKLSGLPPREIGRCERALGAALEWRLWVGKAPVPPTVAPTTRPVARTQSEPSLFAAASRTSEPPVGESSTRVLKRASTLPSDAFADFIQPTHSVNNSPLTDVPGLSYSPSSTESSSTGDRTIQMTVFFDDNMAPPTDSTQVWPWTESDVSFDGTNSSPVAKINGKLLTGNGLSGFQEKSTTLWTTSASFGSVESLLPPSSYQHNHVYVVDPPSAHSAFG</sequence>
<name>A0A5C3KSQ6_COPMA</name>
<dbReference type="STRING" id="230819.A0A5C3KSQ6"/>
<dbReference type="CDD" id="cd20557">
    <property type="entry name" value="CYCLIN_ScPCL1-like"/>
    <property type="match status" value="1"/>
</dbReference>
<dbReference type="Proteomes" id="UP000307440">
    <property type="component" value="Unassembled WGS sequence"/>
</dbReference>
<accession>A0A5C3KSQ6</accession>
<feature type="compositionally biased region" description="Low complexity" evidence="1">
    <location>
        <begin position="30"/>
        <end position="49"/>
    </location>
</feature>
<dbReference type="GO" id="GO:0000307">
    <property type="term" value="C:cyclin-dependent protein kinase holoenzyme complex"/>
    <property type="evidence" value="ECO:0007669"/>
    <property type="project" value="TreeGrafter"/>
</dbReference>
<proteinExistence type="predicted"/>
<dbReference type="OrthoDB" id="286814at2759"/>
<dbReference type="InterPro" id="IPR013922">
    <property type="entry name" value="Cyclin_PHO80-like"/>
</dbReference>
<dbReference type="Gene3D" id="1.10.472.10">
    <property type="entry name" value="Cyclin-like"/>
    <property type="match status" value="1"/>
</dbReference>
<feature type="compositionally biased region" description="Polar residues" evidence="1">
    <location>
        <begin position="53"/>
        <end position="63"/>
    </location>
</feature>
<dbReference type="GO" id="GO:0019901">
    <property type="term" value="F:protein kinase binding"/>
    <property type="evidence" value="ECO:0007669"/>
    <property type="project" value="InterPro"/>
</dbReference>
<protein>
    <recommendedName>
        <fullName evidence="4">Cyclin N-terminal domain-containing protein</fullName>
    </recommendedName>
</protein>
<feature type="compositionally biased region" description="Low complexity" evidence="1">
    <location>
        <begin position="275"/>
        <end position="289"/>
    </location>
</feature>
<dbReference type="GO" id="GO:0005634">
    <property type="term" value="C:nucleus"/>
    <property type="evidence" value="ECO:0007669"/>
    <property type="project" value="TreeGrafter"/>
</dbReference>
<evidence type="ECO:0000313" key="2">
    <source>
        <dbReference type="EMBL" id="TFK23649.1"/>
    </source>
</evidence>
<reference evidence="2 3" key="1">
    <citation type="journal article" date="2019" name="Nat. Ecol. Evol.">
        <title>Megaphylogeny resolves global patterns of mushroom evolution.</title>
        <authorList>
            <person name="Varga T."/>
            <person name="Krizsan K."/>
            <person name="Foldi C."/>
            <person name="Dima B."/>
            <person name="Sanchez-Garcia M."/>
            <person name="Sanchez-Ramirez S."/>
            <person name="Szollosi G.J."/>
            <person name="Szarkandi J.G."/>
            <person name="Papp V."/>
            <person name="Albert L."/>
            <person name="Andreopoulos W."/>
            <person name="Angelini C."/>
            <person name="Antonin V."/>
            <person name="Barry K.W."/>
            <person name="Bougher N.L."/>
            <person name="Buchanan P."/>
            <person name="Buyck B."/>
            <person name="Bense V."/>
            <person name="Catcheside P."/>
            <person name="Chovatia M."/>
            <person name="Cooper J."/>
            <person name="Damon W."/>
            <person name="Desjardin D."/>
            <person name="Finy P."/>
            <person name="Geml J."/>
            <person name="Haridas S."/>
            <person name="Hughes K."/>
            <person name="Justo A."/>
            <person name="Karasinski D."/>
            <person name="Kautmanova I."/>
            <person name="Kiss B."/>
            <person name="Kocsube S."/>
            <person name="Kotiranta H."/>
            <person name="LaButti K.M."/>
            <person name="Lechner B.E."/>
            <person name="Liimatainen K."/>
            <person name="Lipzen A."/>
            <person name="Lukacs Z."/>
            <person name="Mihaltcheva S."/>
            <person name="Morgado L.N."/>
            <person name="Niskanen T."/>
            <person name="Noordeloos M.E."/>
            <person name="Ohm R.A."/>
            <person name="Ortiz-Santana B."/>
            <person name="Ovrebo C."/>
            <person name="Racz N."/>
            <person name="Riley R."/>
            <person name="Savchenko A."/>
            <person name="Shiryaev A."/>
            <person name="Soop K."/>
            <person name="Spirin V."/>
            <person name="Szebenyi C."/>
            <person name="Tomsovsky M."/>
            <person name="Tulloss R.E."/>
            <person name="Uehling J."/>
            <person name="Grigoriev I.V."/>
            <person name="Vagvolgyi C."/>
            <person name="Papp T."/>
            <person name="Martin F.M."/>
            <person name="Miettinen O."/>
            <person name="Hibbett D.S."/>
            <person name="Nagy L.G."/>
        </authorList>
    </citation>
    <scope>NUCLEOTIDE SEQUENCE [LARGE SCALE GENOMIC DNA]</scope>
    <source>
        <strain evidence="2 3">CBS 121175</strain>
    </source>
</reference>
<feature type="region of interest" description="Disordered" evidence="1">
    <location>
        <begin position="275"/>
        <end position="307"/>
    </location>
</feature>
<feature type="compositionally biased region" description="Low complexity" evidence="1">
    <location>
        <begin position="223"/>
        <end position="234"/>
    </location>
</feature>
<dbReference type="PANTHER" id="PTHR15615">
    <property type="match status" value="1"/>
</dbReference>